<feature type="compositionally biased region" description="Polar residues" evidence="6">
    <location>
        <begin position="148"/>
        <end position="164"/>
    </location>
</feature>
<evidence type="ECO:0000256" key="5">
    <source>
        <dbReference type="ARBA" id="ARBA00023288"/>
    </source>
</evidence>
<feature type="compositionally biased region" description="Polar residues" evidence="6">
    <location>
        <begin position="171"/>
        <end position="186"/>
    </location>
</feature>
<dbReference type="STRING" id="610380.E2BJ44"/>
<evidence type="ECO:0000256" key="1">
    <source>
        <dbReference type="ARBA" id="ARBA00004370"/>
    </source>
</evidence>
<name>E2BJ44_HARSA</name>
<protein>
    <submittedName>
        <fullName evidence="8">Fibroblast growth factor receptor substrate 2</fullName>
    </submittedName>
</protein>
<reference evidence="8 9" key="1">
    <citation type="journal article" date="2010" name="Science">
        <title>Genomic comparison of the ants Camponotus floridanus and Harpegnathos saltator.</title>
        <authorList>
            <person name="Bonasio R."/>
            <person name="Zhang G."/>
            <person name="Ye C."/>
            <person name="Mutti N.S."/>
            <person name="Fang X."/>
            <person name="Qin N."/>
            <person name="Donahue G."/>
            <person name="Yang P."/>
            <person name="Li Q."/>
            <person name="Li C."/>
            <person name="Zhang P."/>
            <person name="Huang Z."/>
            <person name="Berger S.L."/>
            <person name="Reinberg D."/>
            <person name="Wang J."/>
            <person name="Liebig J."/>
        </authorList>
    </citation>
    <scope>NUCLEOTIDE SEQUENCE [LARGE SCALE GENOMIC DNA]</scope>
    <source>
        <strain evidence="8 9">R22 G/1</strain>
    </source>
</reference>
<dbReference type="InterPro" id="IPR050996">
    <property type="entry name" value="Docking_Protein_DOK"/>
</dbReference>
<keyword evidence="5" id="KW-0449">Lipoprotein</keyword>
<dbReference type="Pfam" id="PF02174">
    <property type="entry name" value="IRS"/>
    <property type="match status" value="1"/>
</dbReference>
<dbReference type="InterPro" id="IPR002404">
    <property type="entry name" value="IRS_PTB"/>
</dbReference>
<gene>
    <name evidence="8" type="ORF">EAI_09982</name>
</gene>
<dbReference type="OMA" id="PIREVNY"/>
<dbReference type="SMART" id="SM01244">
    <property type="entry name" value="IRS"/>
    <property type="match status" value="1"/>
</dbReference>
<accession>E2BJ44</accession>
<feature type="compositionally biased region" description="Polar residues" evidence="6">
    <location>
        <begin position="294"/>
        <end position="303"/>
    </location>
</feature>
<feature type="domain" description="IRS-type PTB" evidence="7">
    <location>
        <begin position="10"/>
        <end position="112"/>
    </location>
</feature>
<dbReference type="PANTHER" id="PTHR21258:SF55">
    <property type="entry name" value="FI23523P1"/>
    <property type="match status" value="1"/>
</dbReference>
<dbReference type="AlphaFoldDB" id="E2BJ44"/>
<dbReference type="Gene3D" id="2.30.29.30">
    <property type="entry name" value="Pleckstrin-homology domain (PH domain)/Phosphotyrosine-binding domain (PTB)"/>
    <property type="match status" value="1"/>
</dbReference>
<keyword evidence="2" id="KW-0597">Phosphoprotein</keyword>
<dbReference type="GO" id="GO:0008543">
    <property type="term" value="P:fibroblast growth factor receptor signaling pathway"/>
    <property type="evidence" value="ECO:0007669"/>
    <property type="project" value="TreeGrafter"/>
</dbReference>
<feature type="region of interest" description="Disordered" evidence="6">
    <location>
        <begin position="294"/>
        <end position="327"/>
    </location>
</feature>
<keyword evidence="4" id="KW-0472">Membrane</keyword>
<evidence type="ECO:0000259" key="7">
    <source>
        <dbReference type="PROSITE" id="PS51064"/>
    </source>
</evidence>
<keyword evidence="8" id="KW-0675">Receptor</keyword>
<organism evidence="9">
    <name type="scientific">Harpegnathos saltator</name>
    <name type="common">Jerdon's jumping ant</name>
    <dbReference type="NCBI Taxonomy" id="610380"/>
    <lineage>
        <taxon>Eukaryota</taxon>
        <taxon>Metazoa</taxon>
        <taxon>Ecdysozoa</taxon>
        <taxon>Arthropoda</taxon>
        <taxon>Hexapoda</taxon>
        <taxon>Insecta</taxon>
        <taxon>Pterygota</taxon>
        <taxon>Neoptera</taxon>
        <taxon>Endopterygota</taxon>
        <taxon>Hymenoptera</taxon>
        <taxon>Apocrita</taxon>
        <taxon>Aculeata</taxon>
        <taxon>Formicoidea</taxon>
        <taxon>Formicidae</taxon>
        <taxon>Ponerinae</taxon>
        <taxon>Ponerini</taxon>
        <taxon>Harpegnathos</taxon>
    </lineage>
</organism>
<dbReference type="EMBL" id="GL448558">
    <property type="protein sequence ID" value="EFN84194.1"/>
    <property type="molecule type" value="Genomic_DNA"/>
</dbReference>
<proteinExistence type="predicted"/>
<evidence type="ECO:0000313" key="8">
    <source>
        <dbReference type="EMBL" id="EFN84194.1"/>
    </source>
</evidence>
<feature type="compositionally biased region" description="Polar residues" evidence="6">
    <location>
        <begin position="418"/>
        <end position="430"/>
    </location>
</feature>
<dbReference type="GO" id="GO:0005737">
    <property type="term" value="C:cytoplasm"/>
    <property type="evidence" value="ECO:0007669"/>
    <property type="project" value="TreeGrafter"/>
</dbReference>
<dbReference type="SUPFAM" id="SSF50729">
    <property type="entry name" value="PH domain-like"/>
    <property type="match status" value="1"/>
</dbReference>
<evidence type="ECO:0000313" key="9">
    <source>
        <dbReference type="Proteomes" id="UP000008237"/>
    </source>
</evidence>
<dbReference type="InterPro" id="IPR011993">
    <property type="entry name" value="PH-like_dom_sf"/>
</dbReference>
<evidence type="ECO:0000256" key="4">
    <source>
        <dbReference type="ARBA" id="ARBA00023136"/>
    </source>
</evidence>
<dbReference type="PANTHER" id="PTHR21258">
    <property type="entry name" value="DOCKING PROTEIN RELATED"/>
    <property type="match status" value="1"/>
</dbReference>
<dbReference type="CDD" id="cd01202">
    <property type="entry name" value="PTB_FRS2"/>
    <property type="match status" value="1"/>
</dbReference>
<dbReference type="FunCoup" id="E2BJ44">
    <property type="interactions" value="321"/>
</dbReference>
<comment type="subcellular location">
    <subcellularLocation>
        <location evidence="1">Membrane</location>
    </subcellularLocation>
</comment>
<dbReference type="PhylomeDB" id="E2BJ44"/>
<keyword evidence="3" id="KW-0519">Myristate</keyword>
<dbReference type="SMART" id="SM00310">
    <property type="entry name" value="PTBI"/>
    <property type="match status" value="1"/>
</dbReference>
<keyword evidence="9" id="KW-1185">Reference proteome</keyword>
<evidence type="ECO:0000256" key="3">
    <source>
        <dbReference type="ARBA" id="ARBA00022707"/>
    </source>
</evidence>
<evidence type="ECO:0000256" key="2">
    <source>
        <dbReference type="ARBA" id="ARBA00022553"/>
    </source>
</evidence>
<evidence type="ECO:0000256" key="6">
    <source>
        <dbReference type="SAM" id="MobiDB-lite"/>
    </source>
</evidence>
<feature type="region of interest" description="Disordered" evidence="6">
    <location>
        <begin position="138"/>
        <end position="193"/>
    </location>
</feature>
<dbReference type="OrthoDB" id="6279276at2759"/>
<dbReference type="GO" id="GO:0005068">
    <property type="term" value="F:transmembrane receptor protein tyrosine kinase adaptor activity"/>
    <property type="evidence" value="ECO:0007669"/>
    <property type="project" value="TreeGrafter"/>
</dbReference>
<dbReference type="KEGG" id="hst:105183409"/>
<dbReference type="GO" id="GO:0005104">
    <property type="term" value="F:fibroblast growth factor receptor binding"/>
    <property type="evidence" value="ECO:0007669"/>
    <property type="project" value="TreeGrafter"/>
</dbReference>
<dbReference type="PROSITE" id="PS51064">
    <property type="entry name" value="IRS_PTB"/>
    <property type="match status" value="1"/>
</dbReference>
<feature type="region of interest" description="Disordered" evidence="6">
    <location>
        <begin position="417"/>
        <end position="443"/>
    </location>
</feature>
<dbReference type="InterPro" id="IPR038742">
    <property type="entry name" value="FRS2_PTB"/>
</dbReference>
<dbReference type="Proteomes" id="UP000008237">
    <property type="component" value="Unassembled WGS sequence"/>
</dbReference>
<dbReference type="GO" id="GO:0016020">
    <property type="term" value="C:membrane"/>
    <property type="evidence" value="ECO:0007669"/>
    <property type="project" value="UniProtKB-SubCell"/>
</dbReference>
<sequence length="494" mass="54032">MGCINSRADINDLHPNVFQVINVDELGNSITPGRLEVTEVELILYQRGKQPIKWSLRCLRRYGYDASIFSFESGRRCFTGPAIYAFKCQRAQQLFNLVQRNIQMFNNSGDDSLSDLPLGYHPAAPLTNTNRSCRVTIPEEPNYLDPTPTRSNRVGSRFTHSPQNGVGRLNSVGSSNSPMSPQGTMGSPSPPPISIPPSISQTHPSSLYINEEVWSSIPVEVEHNNNKSLGNAMQRSLQLSTTIDNSTTADSGLMETELISIQNNAEANGQQDVASQSLPVAPYVNIDICGDKNPITSTPNISEPTPAKEENNDAAESESSSEHEYMNIGPGRECIENVVVRVPPPPLPVLPFLQTEADVEDGSKHYYSNLDPSEIESLRNRYSGASVAEKSPLLPSTPTGCPIREVNYAVLDLDTKDVPTTTDTSESTVNSMPPPPQSPSKLQKGYATIDFNKTAALLNSTNLVNDNEGSRKTRHNSTISDLTVQYRHNSSVSE</sequence>
<dbReference type="InParanoid" id="E2BJ44"/>